<name>A0ABZ0W0P1_9BACT</name>
<dbReference type="Proteomes" id="UP001325680">
    <property type="component" value="Chromosome"/>
</dbReference>
<dbReference type="EMBL" id="CP139960">
    <property type="protein sequence ID" value="WQD36830.1"/>
    <property type="molecule type" value="Genomic_DNA"/>
</dbReference>
<evidence type="ECO:0000313" key="1">
    <source>
        <dbReference type="EMBL" id="WQD36830.1"/>
    </source>
</evidence>
<keyword evidence="2" id="KW-1185">Reference proteome</keyword>
<evidence type="ECO:0008006" key="3">
    <source>
        <dbReference type="Google" id="ProtNLM"/>
    </source>
</evidence>
<reference evidence="1 2" key="1">
    <citation type="submission" date="2023-12" db="EMBL/GenBank/DDBJ databases">
        <title>Genome sequencing and assembly of bacterial species from a model synthetic community.</title>
        <authorList>
            <person name="Hogle S.L."/>
        </authorList>
    </citation>
    <scope>NUCLEOTIDE SEQUENCE [LARGE SCALE GENOMIC DNA]</scope>
    <source>
        <strain evidence="1 2">HAMBI_3031</strain>
    </source>
</reference>
<dbReference type="RefSeq" id="WP_262510823.1">
    <property type="nucleotide sequence ID" value="NZ_CP139960.1"/>
</dbReference>
<gene>
    <name evidence="1" type="ORF">U0035_14250</name>
</gene>
<accession>A0ABZ0W0P1</accession>
<organism evidence="1 2">
    <name type="scientific">Niabella yanshanensis</name>
    <dbReference type="NCBI Taxonomy" id="577386"/>
    <lineage>
        <taxon>Bacteria</taxon>
        <taxon>Pseudomonadati</taxon>
        <taxon>Bacteroidota</taxon>
        <taxon>Chitinophagia</taxon>
        <taxon>Chitinophagales</taxon>
        <taxon>Chitinophagaceae</taxon>
        <taxon>Niabella</taxon>
    </lineage>
</organism>
<proteinExistence type="predicted"/>
<sequence>MGITLPENKNSIQLLERLGLKFQRYVDKDNEQLAVYAINIQ</sequence>
<protein>
    <recommendedName>
        <fullName evidence="3">GNAT family N-acetyltransferase</fullName>
    </recommendedName>
</protein>
<evidence type="ECO:0000313" key="2">
    <source>
        <dbReference type="Proteomes" id="UP001325680"/>
    </source>
</evidence>